<evidence type="ECO:0000313" key="13">
    <source>
        <dbReference type="Proteomes" id="UP000326331"/>
    </source>
</evidence>
<comment type="function">
    <text evidence="10">Catalyzes the acyloin condensation reaction between C atoms 2 and 3 of pyruvate and glyceraldehyde 3-phosphate to yield 1-deoxy-D-xylulose-5-phosphate (DXP).</text>
</comment>
<organism evidence="12 13">
    <name type="scientific">Tepidiforma bonchosmolovskayae</name>
    <dbReference type="NCBI Taxonomy" id="2601677"/>
    <lineage>
        <taxon>Bacteria</taxon>
        <taxon>Bacillati</taxon>
        <taxon>Chloroflexota</taxon>
        <taxon>Tepidiformia</taxon>
        <taxon>Tepidiformales</taxon>
        <taxon>Tepidiformaceae</taxon>
        <taxon>Tepidiforma</taxon>
    </lineage>
</organism>
<evidence type="ECO:0000259" key="11">
    <source>
        <dbReference type="SMART" id="SM00861"/>
    </source>
</evidence>
<dbReference type="Gene3D" id="3.40.50.970">
    <property type="match status" value="2"/>
</dbReference>
<evidence type="ECO:0000256" key="1">
    <source>
        <dbReference type="ARBA" id="ARBA00004980"/>
    </source>
</evidence>
<protein>
    <recommendedName>
        <fullName evidence="10">1-deoxy-D-xylulose-5-phosphate synthase</fullName>
        <ecNumber evidence="10">2.2.1.7</ecNumber>
    </recommendedName>
    <alternativeName>
        <fullName evidence="10">1-deoxyxylulose-5-phosphate synthase</fullName>
        <shortName evidence="10">DXP synthase</shortName>
        <shortName evidence="10">DXPS</shortName>
    </alternativeName>
</protein>
<dbReference type="CDD" id="cd07033">
    <property type="entry name" value="TPP_PYR_DXS_TK_like"/>
    <property type="match status" value="1"/>
</dbReference>
<keyword evidence="5 10" id="KW-0479">Metal-binding</keyword>
<dbReference type="Pfam" id="PF13292">
    <property type="entry name" value="DXP_synthase_N"/>
    <property type="match status" value="1"/>
</dbReference>
<dbReference type="Gene3D" id="3.40.50.920">
    <property type="match status" value="1"/>
</dbReference>
<dbReference type="CDD" id="cd02007">
    <property type="entry name" value="TPP_DXS"/>
    <property type="match status" value="1"/>
</dbReference>
<comment type="cofactor">
    <cofactor evidence="10">
        <name>Mg(2+)</name>
        <dbReference type="ChEBI" id="CHEBI:18420"/>
    </cofactor>
    <text evidence="10">Binds 1 Mg(2+) ion per subunit.</text>
</comment>
<comment type="pathway">
    <text evidence="1 10">Metabolic intermediate biosynthesis; 1-deoxy-D-xylulose 5-phosphate biosynthesis; 1-deoxy-D-xylulose 5-phosphate from D-glyceraldehyde 3-phosphate and pyruvate: step 1/1.</text>
</comment>
<dbReference type="GO" id="GO:0008661">
    <property type="term" value="F:1-deoxy-D-xylulose-5-phosphate synthase activity"/>
    <property type="evidence" value="ECO:0007669"/>
    <property type="project" value="UniProtKB-EC"/>
</dbReference>
<keyword evidence="4 10" id="KW-0808">Transferase</keyword>
<comment type="catalytic activity">
    <reaction evidence="10">
        <text>D-glyceraldehyde 3-phosphate + pyruvate + H(+) = 1-deoxy-D-xylulose 5-phosphate + CO2</text>
        <dbReference type="Rhea" id="RHEA:12605"/>
        <dbReference type="ChEBI" id="CHEBI:15361"/>
        <dbReference type="ChEBI" id="CHEBI:15378"/>
        <dbReference type="ChEBI" id="CHEBI:16526"/>
        <dbReference type="ChEBI" id="CHEBI:57792"/>
        <dbReference type="ChEBI" id="CHEBI:59776"/>
        <dbReference type="EC" id="2.2.1.7"/>
    </reaction>
</comment>
<dbReference type="SMART" id="SM00861">
    <property type="entry name" value="Transket_pyr"/>
    <property type="match status" value="1"/>
</dbReference>
<feature type="binding site" evidence="10">
    <location>
        <position position="163"/>
    </location>
    <ligand>
        <name>Mg(2+)</name>
        <dbReference type="ChEBI" id="CHEBI:18420"/>
    </ligand>
</feature>
<keyword evidence="9 10" id="KW-0414">Isoprene biosynthesis</keyword>
<dbReference type="InterPro" id="IPR005477">
    <property type="entry name" value="Dxylulose-5-P_synthase"/>
</dbReference>
<evidence type="ECO:0000256" key="6">
    <source>
        <dbReference type="ARBA" id="ARBA00022842"/>
    </source>
</evidence>
<dbReference type="InterPro" id="IPR029061">
    <property type="entry name" value="THDP-binding"/>
</dbReference>
<feature type="binding site" evidence="10">
    <location>
        <position position="193"/>
    </location>
    <ligand>
        <name>thiamine diphosphate</name>
        <dbReference type="ChEBI" id="CHEBI:58937"/>
    </ligand>
</feature>
<evidence type="ECO:0000256" key="8">
    <source>
        <dbReference type="ARBA" id="ARBA00023052"/>
    </source>
</evidence>
<name>A0ABX6C4J8_9CHLR</name>
<comment type="similarity">
    <text evidence="2 10">Belongs to the transketolase family. DXPS subfamily.</text>
</comment>
<evidence type="ECO:0000256" key="5">
    <source>
        <dbReference type="ARBA" id="ARBA00022723"/>
    </source>
</evidence>
<dbReference type="EMBL" id="CP042829">
    <property type="protein sequence ID" value="QFG04177.1"/>
    <property type="molecule type" value="Genomic_DNA"/>
</dbReference>
<comment type="caution">
    <text evidence="10">Lacks conserved residue(s) required for the propagation of feature annotation.</text>
</comment>
<reference evidence="12 13" key="1">
    <citation type="submission" date="2019-10" db="EMBL/GenBank/DDBJ databases">
        <title>Thermopilla bonchosmolovskayae gen. nov., sp. nov., a moderately thermophilic Chloroflexi bacterium from a Chukotka hot spring (Arctic, Russia), representing a novel classis Thermopillaia, which include previously uncultivated lineage OLB14.</title>
        <authorList>
            <person name="Kochetkova T.V."/>
            <person name="Zayulina K.S."/>
            <person name="Zhigarkov V.S."/>
            <person name="Minaev N.V."/>
            <person name="Novikov A."/>
            <person name="Toshchakov S.V."/>
            <person name="Elcheninov A.G."/>
            <person name="Kublanov I.V."/>
        </authorList>
    </citation>
    <scope>NUCLEOTIDE SEQUENCE [LARGE SCALE GENOMIC DNA]</scope>
    <source>
        <strain evidence="12 13">3753O</strain>
    </source>
</reference>
<evidence type="ECO:0000313" key="12">
    <source>
        <dbReference type="EMBL" id="QFG04177.1"/>
    </source>
</evidence>
<evidence type="ECO:0000256" key="2">
    <source>
        <dbReference type="ARBA" id="ARBA00011081"/>
    </source>
</evidence>
<evidence type="ECO:0000256" key="4">
    <source>
        <dbReference type="ARBA" id="ARBA00022679"/>
    </source>
</evidence>
<proteinExistence type="inferred from homology"/>
<comment type="cofactor">
    <cofactor evidence="10">
        <name>thiamine diphosphate</name>
        <dbReference type="ChEBI" id="CHEBI:58937"/>
    </cofactor>
    <text evidence="10">Binds 1 thiamine pyrophosphate per subunit.</text>
</comment>
<dbReference type="NCBIfam" id="NF003933">
    <property type="entry name" value="PRK05444.2-2"/>
    <property type="match status" value="1"/>
</dbReference>
<dbReference type="PANTHER" id="PTHR43322">
    <property type="entry name" value="1-D-DEOXYXYLULOSE 5-PHOSPHATE SYNTHASE-RELATED"/>
    <property type="match status" value="1"/>
</dbReference>
<accession>A0ABX6C4J8</accession>
<dbReference type="InterPro" id="IPR009014">
    <property type="entry name" value="Transketo_C/PFOR_II"/>
</dbReference>
<keyword evidence="8 10" id="KW-0786">Thiamine pyrophosphate</keyword>
<feature type="binding site" evidence="10">
    <location>
        <begin position="164"/>
        <end position="165"/>
    </location>
    <ligand>
        <name>thiamine diphosphate</name>
        <dbReference type="ChEBI" id="CHEBI:58937"/>
    </ligand>
</feature>
<dbReference type="EC" id="2.2.1.7" evidence="10"/>
<dbReference type="InterPro" id="IPR005475">
    <property type="entry name" value="Transketolase-like_Pyr-bd"/>
</dbReference>
<dbReference type="SUPFAM" id="SSF52518">
    <property type="entry name" value="Thiamin diphosphate-binding fold (THDP-binding)"/>
    <property type="match status" value="2"/>
</dbReference>
<evidence type="ECO:0000256" key="9">
    <source>
        <dbReference type="ARBA" id="ARBA00023229"/>
    </source>
</evidence>
<dbReference type="PANTHER" id="PTHR43322:SF5">
    <property type="entry name" value="1-DEOXY-D-XYLULOSE-5-PHOSPHATE SYNTHASE, CHLOROPLASTIC"/>
    <property type="match status" value="1"/>
</dbReference>
<evidence type="ECO:0000256" key="3">
    <source>
        <dbReference type="ARBA" id="ARBA00011738"/>
    </source>
</evidence>
<dbReference type="RefSeq" id="WP_158068114.1">
    <property type="nucleotide sequence ID" value="NZ_CP042829.1"/>
</dbReference>
<dbReference type="InterPro" id="IPR033248">
    <property type="entry name" value="Transketolase_C"/>
</dbReference>
<comment type="subunit">
    <text evidence="3 10">Homodimer.</text>
</comment>
<feature type="binding site" evidence="10">
    <location>
        <begin position="132"/>
        <end position="134"/>
    </location>
    <ligand>
        <name>thiamine diphosphate</name>
        <dbReference type="ChEBI" id="CHEBI:58937"/>
    </ligand>
</feature>
<evidence type="ECO:0000256" key="7">
    <source>
        <dbReference type="ARBA" id="ARBA00022977"/>
    </source>
</evidence>
<feature type="binding site" evidence="10">
    <location>
        <position position="193"/>
    </location>
    <ligand>
        <name>Mg(2+)</name>
        <dbReference type="ChEBI" id="CHEBI:18420"/>
    </ligand>
</feature>
<dbReference type="HAMAP" id="MF_00315">
    <property type="entry name" value="DXP_synth"/>
    <property type="match status" value="1"/>
</dbReference>
<dbReference type="Proteomes" id="UP000326331">
    <property type="component" value="Chromosome"/>
</dbReference>
<evidence type="ECO:0000256" key="10">
    <source>
        <dbReference type="HAMAP-Rule" id="MF_00315"/>
    </source>
</evidence>
<keyword evidence="6 10" id="KW-0460">Magnesium</keyword>
<gene>
    <name evidence="10 12" type="primary">dxs</name>
    <name evidence="12" type="ORF">Tbon_13145</name>
</gene>
<dbReference type="Pfam" id="PF02779">
    <property type="entry name" value="Transket_pyr"/>
    <property type="match status" value="1"/>
</dbReference>
<sequence length="656" mass="70642">MARRRGLLVCQEEHDVAQLLDRIDSPRDLRALTYDQLQALAQEIRDFLVRTVDGIGGGGHLASNLGVVELSLALHRLFDSPKDKIIWDVSHQVYVHKILTGRKDRMHTIRQFGGLSGFADRKESEHDVFGAGHAGTSISAAVGMAVARDLKGEDFYTIAVIGDGAMTCGMALEAMNHAGHLGLHRLIVILNDNAMSISPNVGALSRNLNKLRVDPLYRNAKREIGELVEHLPLGRQVWEGAKRVKASVRDLLVPASFWEQFGFEYYGPIDGHDIRELEATLKAIKKVEGKPVLLHVLTEKGHGVPEAAADPIKSHSGTYWLKKTDPSAPPPRPTYSQVFAQAVQELIESDPRVVAITAAMLEGTGLAPVHARHPGRVFDVAIAEQHAVTFAAGLATQGIRPIAAIYSTFLQRGYDSVVHDVVVQNLPVVFAMDRAGFVGDDGKTHQGFIDISYMRCLPNMVVSAPKDERELRDLLYTGIQHNGPFAVRYPRGSGPGAPTNLPMQALPVGKGELLREGRDIALVGFGAPVTECLKAAELLAAEGIDAAVVNARFAKPLDEELLLGVAQTTAGIITAEENVRAGGFGDAVLELLADHGLADRYLGALAMPDAIVDHGPQATMRHLYRLDAEGIAAAAREALAGRGASRHAAAPTPSLA</sequence>
<feature type="binding site" evidence="10">
    <location>
        <position position="384"/>
    </location>
    <ligand>
        <name>thiamine diphosphate</name>
        <dbReference type="ChEBI" id="CHEBI:58937"/>
    </ligand>
</feature>
<dbReference type="Pfam" id="PF02780">
    <property type="entry name" value="Transketolase_C"/>
    <property type="match status" value="1"/>
</dbReference>
<dbReference type="SUPFAM" id="SSF52922">
    <property type="entry name" value="TK C-terminal domain-like"/>
    <property type="match status" value="1"/>
</dbReference>
<feature type="binding site" evidence="10">
    <location>
        <position position="91"/>
    </location>
    <ligand>
        <name>thiamine diphosphate</name>
        <dbReference type="ChEBI" id="CHEBI:58937"/>
    </ligand>
</feature>
<dbReference type="NCBIfam" id="TIGR00204">
    <property type="entry name" value="dxs"/>
    <property type="match status" value="1"/>
</dbReference>
<keyword evidence="13" id="KW-1185">Reference proteome</keyword>
<feature type="domain" description="Transketolase-like pyrimidine-binding" evidence="11">
    <location>
        <begin position="333"/>
        <end position="497"/>
    </location>
</feature>
<keyword evidence="7 10" id="KW-0784">Thiamine biosynthesis</keyword>